<dbReference type="AlphaFoldDB" id="A0A941E044"/>
<dbReference type="GO" id="GO:0004497">
    <property type="term" value="F:monooxygenase activity"/>
    <property type="evidence" value="ECO:0007669"/>
    <property type="project" value="UniProtKB-KW"/>
</dbReference>
<dbReference type="InterPro" id="IPR011008">
    <property type="entry name" value="Dimeric_a/b-barrel"/>
</dbReference>
<dbReference type="Gene3D" id="3.30.70.100">
    <property type="match status" value="1"/>
</dbReference>
<dbReference type="EMBL" id="JAGSOT010000051">
    <property type="protein sequence ID" value="MBR7797338.1"/>
    <property type="molecule type" value="Genomic_DNA"/>
</dbReference>
<dbReference type="InterPro" id="IPR007138">
    <property type="entry name" value="ABM_dom"/>
</dbReference>
<dbReference type="PANTHER" id="PTHR34474:SF2">
    <property type="entry name" value="SIGNAL TRANSDUCTION PROTEIN TRAP"/>
    <property type="match status" value="1"/>
</dbReference>
<keyword evidence="2" id="KW-0503">Monooxygenase</keyword>
<proteinExistence type="predicted"/>
<protein>
    <submittedName>
        <fullName evidence="2">Antibiotic biosynthesis monooxygenase</fullName>
    </submittedName>
</protein>
<keyword evidence="2" id="KW-0560">Oxidoreductase</keyword>
<dbReference type="InterPro" id="IPR050404">
    <property type="entry name" value="Heme-degrading_MO"/>
</dbReference>
<dbReference type="SUPFAM" id="SSF54909">
    <property type="entry name" value="Dimeric alpha+beta barrel"/>
    <property type="match status" value="1"/>
</dbReference>
<evidence type="ECO:0000313" key="2">
    <source>
        <dbReference type="EMBL" id="MBR7797338.1"/>
    </source>
</evidence>
<evidence type="ECO:0000313" key="3">
    <source>
        <dbReference type="Proteomes" id="UP000675284"/>
    </source>
</evidence>
<dbReference type="PANTHER" id="PTHR34474">
    <property type="entry name" value="SIGNAL TRANSDUCTION PROTEIN TRAP"/>
    <property type="match status" value="1"/>
</dbReference>
<name>A0A941E044_9BACI</name>
<organism evidence="2 3">
    <name type="scientific">Virgibacillus salarius</name>
    <dbReference type="NCBI Taxonomy" id="447199"/>
    <lineage>
        <taxon>Bacteria</taxon>
        <taxon>Bacillati</taxon>
        <taxon>Bacillota</taxon>
        <taxon>Bacilli</taxon>
        <taxon>Bacillales</taxon>
        <taxon>Bacillaceae</taxon>
        <taxon>Virgibacillus</taxon>
    </lineage>
</organism>
<feature type="domain" description="ABM" evidence="1">
    <location>
        <begin position="66"/>
        <end position="160"/>
    </location>
</feature>
<gene>
    <name evidence="2" type="ORF">KCX74_14975</name>
</gene>
<accession>A0A941E044</accession>
<dbReference type="Proteomes" id="UP000675284">
    <property type="component" value="Unassembled WGS sequence"/>
</dbReference>
<sequence>MKAFMTNGTADFLKKLEEKHTDKQLWIMSSNSGSLAYYEDEKKSIFASGREYDILIHKGNLQEEGYVVMNNIPVTEEGQPVFEDRFKKRKHEVDMMPGFQAFRLLKPKKGNTYVVFTQWKSVQDFENWKNSDQFKQSHKGQSTKPPAYFADRPFLTTYHMLSDE</sequence>
<reference evidence="2" key="1">
    <citation type="submission" date="2021-04" db="EMBL/GenBank/DDBJ databases">
        <title>Isolation and polyphasic classification of algal microorganism.</title>
        <authorList>
            <person name="Wang S."/>
        </authorList>
    </citation>
    <scope>NUCLEOTIDE SEQUENCE</scope>
    <source>
        <strain evidence="2">720a</strain>
    </source>
</reference>
<dbReference type="Pfam" id="PF03992">
    <property type="entry name" value="ABM"/>
    <property type="match status" value="1"/>
</dbReference>
<dbReference type="RefSeq" id="WP_026680601.1">
    <property type="nucleotide sequence ID" value="NZ_BAAACY010000170.1"/>
</dbReference>
<dbReference type="PROSITE" id="PS51725">
    <property type="entry name" value="ABM"/>
    <property type="match status" value="1"/>
</dbReference>
<comment type="caution">
    <text evidence="2">The sequence shown here is derived from an EMBL/GenBank/DDBJ whole genome shotgun (WGS) entry which is preliminary data.</text>
</comment>
<keyword evidence="3" id="KW-1185">Reference proteome</keyword>
<evidence type="ECO:0000259" key="1">
    <source>
        <dbReference type="PROSITE" id="PS51725"/>
    </source>
</evidence>